<dbReference type="OrthoDB" id="5242960at2"/>
<accession>A0A7J9V118</accession>
<dbReference type="InterPro" id="IPR036938">
    <property type="entry name" value="PAP2/HPO_sf"/>
</dbReference>
<dbReference type="PANTHER" id="PTHR14969">
    <property type="entry name" value="SPHINGOSINE-1-PHOSPHATE PHOSPHOHYDROLASE"/>
    <property type="match status" value="1"/>
</dbReference>
<evidence type="ECO:0000256" key="1">
    <source>
        <dbReference type="ARBA" id="ARBA00004651"/>
    </source>
</evidence>
<evidence type="ECO:0000256" key="2">
    <source>
        <dbReference type="ARBA" id="ARBA00022475"/>
    </source>
</evidence>
<dbReference type="GO" id="GO:0005886">
    <property type="term" value="C:plasma membrane"/>
    <property type="evidence" value="ECO:0007669"/>
    <property type="project" value="UniProtKB-SubCell"/>
</dbReference>
<dbReference type="Proteomes" id="UP000429644">
    <property type="component" value="Unassembled WGS sequence"/>
</dbReference>
<reference evidence="8 9" key="1">
    <citation type="submission" date="2019-10" db="EMBL/GenBank/DDBJ databases">
        <title>Georgenia wutianyii sp. nov. and Georgenia yuyongxinii sp. nov. isolated from plateau pika (Ochotona curzoniae) in the Qinghai-Tibet plateau of China.</title>
        <authorList>
            <person name="Tian Z."/>
        </authorList>
    </citation>
    <scope>NUCLEOTIDE SEQUENCE [LARGE SCALE GENOMIC DNA]</scope>
    <source>
        <strain evidence="8 9">JCM 15130</strain>
    </source>
</reference>
<evidence type="ECO:0000256" key="5">
    <source>
        <dbReference type="ARBA" id="ARBA00022989"/>
    </source>
</evidence>
<organism evidence="8 9">
    <name type="scientific">Georgenia ruanii</name>
    <dbReference type="NCBI Taxonomy" id="348442"/>
    <lineage>
        <taxon>Bacteria</taxon>
        <taxon>Bacillati</taxon>
        <taxon>Actinomycetota</taxon>
        <taxon>Actinomycetes</taxon>
        <taxon>Micrococcales</taxon>
        <taxon>Bogoriellaceae</taxon>
        <taxon>Georgenia</taxon>
    </lineage>
</organism>
<name>A0A7J9V118_9MICO</name>
<feature type="domain" description="Phosphatidic acid phosphatase type 2/haloperoxidase" evidence="7">
    <location>
        <begin position="64"/>
        <end position="174"/>
    </location>
</feature>
<protein>
    <submittedName>
        <fullName evidence="8">Phosphatase PAP2 family protein</fullName>
    </submittedName>
</protein>
<dbReference type="SUPFAM" id="SSF48317">
    <property type="entry name" value="Acid phosphatase/Vanadium-dependent haloperoxidase"/>
    <property type="match status" value="1"/>
</dbReference>
<dbReference type="InterPro" id="IPR000326">
    <property type="entry name" value="PAP2/HPO"/>
</dbReference>
<dbReference type="EMBL" id="WHPD01003853">
    <property type="protein sequence ID" value="MPV90556.1"/>
    <property type="molecule type" value="Genomic_DNA"/>
</dbReference>
<dbReference type="AlphaFoldDB" id="A0A7J9V118"/>
<dbReference type="GO" id="GO:0016787">
    <property type="term" value="F:hydrolase activity"/>
    <property type="evidence" value="ECO:0007669"/>
    <property type="project" value="UniProtKB-KW"/>
</dbReference>
<comment type="caution">
    <text evidence="8">The sequence shown here is derived from an EMBL/GenBank/DDBJ whole genome shotgun (WGS) entry which is preliminary data.</text>
</comment>
<evidence type="ECO:0000256" key="3">
    <source>
        <dbReference type="ARBA" id="ARBA00022692"/>
    </source>
</evidence>
<dbReference type="Pfam" id="PF01569">
    <property type="entry name" value="PAP2"/>
    <property type="match status" value="1"/>
</dbReference>
<keyword evidence="3" id="KW-0812">Transmembrane</keyword>
<evidence type="ECO:0000313" key="8">
    <source>
        <dbReference type="EMBL" id="MPV90556.1"/>
    </source>
</evidence>
<dbReference type="SMART" id="SM00014">
    <property type="entry name" value="acidPPc"/>
    <property type="match status" value="1"/>
</dbReference>
<keyword evidence="9" id="KW-1185">Reference proteome</keyword>
<dbReference type="PANTHER" id="PTHR14969:SF62">
    <property type="entry name" value="DECAPRENYLPHOSPHORYL-5-PHOSPHORIBOSE PHOSPHATASE RV3807C-RELATED"/>
    <property type="match status" value="1"/>
</dbReference>
<evidence type="ECO:0000259" key="7">
    <source>
        <dbReference type="SMART" id="SM00014"/>
    </source>
</evidence>
<dbReference type="Gene3D" id="1.20.144.10">
    <property type="entry name" value="Phosphatidic acid phosphatase type 2/haloperoxidase"/>
    <property type="match status" value="1"/>
</dbReference>
<keyword evidence="5" id="KW-1133">Transmembrane helix</keyword>
<sequence>MAIALGELGALDRAVFQAVAQTPTPHLDDAFRRLSLVANRSRLWLGTAAAIAVLGGRRGRLAAVEGVLSIAATSAAVNMGIKPLVRRRRPQRVRSAWQWARSVPTPGSTSFPSGHSASAFAFAYAVGRQYPVLAVPIGLVATAVAYSRVHTGVHYPSDVILGSIVGAGTAAVVTSAYERTIGASARQPVHGRPS</sequence>
<proteinExistence type="predicted"/>
<keyword evidence="6" id="KW-0472">Membrane</keyword>
<evidence type="ECO:0000256" key="6">
    <source>
        <dbReference type="ARBA" id="ARBA00023136"/>
    </source>
</evidence>
<comment type="subcellular location">
    <subcellularLocation>
        <location evidence="1">Cell membrane</location>
        <topology evidence="1">Multi-pass membrane protein</topology>
    </subcellularLocation>
</comment>
<keyword evidence="4" id="KW-0378">Hydrolase</keyword>
<evidence type="ECO:0000256" key="4">
    <source>
        <dbReference type="ARBA" id="ARBA00022801"/>
    </source>
</evidence>
<evidence type="ECO:0000313" key="9">
    <source>
        <dbReference type="Proteomes" id="UP000429644"/>
    </source>
</evidence>
<keyword evidence="2" id="KW-1003">Cell membrane</keyword>
<gene>
    <name evidence="8" type="ORF">GB882_17935</name>
</gene>